<comment type="caution">
    <text evidence="1">The sequence shown here is derived from an EMBL/GenBank/DDBJ whole genome shotgun (WGS) entry which is preliminary data.</text>
</comment>
<dbReference type="Proteomes" id="UP001219525">
    <property type="component" value="Unassembled WGS sequence"/>
</dbReference>
<evidence type="ECO:0000313" key="1">
    <source>
        <dbReference type="EMBL" id="KAJ7189891.1"/>
    </source>
</evidence>
<name>A0AAD6UTA8_9AGAR</name>
<dbReference type="AlphaFoldDB" id="A0AAD6UTA8"/>
<accession>A0AAD6UTA8</accession>
<proteinExistence type="predicted"/>
<dbReference type="EMBL" id="JARJCW010000163">
    <property type="protein sequence ID" value="KAJ7189891.1"/>
    <property type="molecule type" value="Genomic_DNA"/>
</dbReference>
<keyword evidence="2" id="KW-1185">Reference proteome</keyword>
<organism evidence="1 2">
    <name type="scientific">Mycena pura</name>
    <dbReference type="NCBI Taxonomy" id="153505"/>
    <lineage>
        <taxon>Eukaryota</taxon>
        <taxon>Fungi</taxon>
        <taxon>Dikarya</taxon>
        <taxon>Basidiomycota</taxon>
        <taxon>Agaricomycotina</taxon>
        <taxon>Agaricomycetes</taxon>
        <taxon>Agaricomycetidae</taxon>
        <taxon>Agaricales</taxon>
        <taxon>Marasmiineae</taxon>
        <taxon>Mycenaceae</taxon>
        <taxon>Mycena</taxon>
    </lineage>
</organism>
<sequence length="52" mass="6182">MAAVRIEVEHGFAHIIAQWPFLNAWWKMRVFQSPTSQYFNCAPPALEEYFHD</sequence>
<reference evidence="1" key="1">
    <citation type="submission" date="2023-03" db="EMBL/GenBank/DDBJ databases">
        <title>Massive genome expansion in bonnet fungi (Mycena s.s.) driven by repeated elements and novel gene families across ecological guilds.</title>
        <authorList>
            <consortium name="Lawrence Berkeley National Laboratory"/>
            <person name="Harder C.B."/>
            <person name="Miyauchi S."/>
            <person name="Viragh M."/>
            <person name="Kuo A."/>
            <person name="Thoen E."/>
            <person name="Andreopoulos B."/>
            <person name="Lu D."/>
            <person name="Skrede I."/>
            <person name="Drula E."/>
            <person name="Henrissat B."/>
            <person name="Morin E."/>
            <person name="Kohler A."/>
            <person name="Barry K."/>
            <person name="LaButti K."/>
            <person name="Morin E."/>
            <person name="Salamov A."/>
            <person name="Lipzen A."/>
            <person name="Mereny Z."/>
            <person name="Hegedus B."/>
            <person name="Baldrian P."/>
            <person name="Stursova M."/>
            <person name="Weitz H."/>
            <person name="Taylor A."/>
            <person name="Grigoriev I.V."/>
            <person name="Nagy L.G."/>
            <person name="Martin F."/>
            <person name="Kauserud H."/>
        </authorList>
    </citation>
    <scope>NUCLEOTIDE SEQUENCE</scope>
    <source>
        <strain evidence="1">9144</strain>
    </source>
</reference>
<evidence type="ECO:0000313" key="2">
    <source>
        <dbReference type="Proteomes" id="UP001219525"/>
    </source>
</evidence>
<gene>
    <name evidence="1" type="ORF">GGX14DRAFT_580320</name>
</gene>
<protein>
    <submittedName>
        <fullName evidence="1">Uncharacterized protein</fullName>
    </submittedName>
</protein>